<keyword evidence="8 14" id="KW-0227">DNA damage</keyword>
<dbReference type="Gene3D" id="1.10.340.30">
    <property type="entry name" value="Hypothetical protein, domain 2"/>
    <property type="match status" value="1"/>
</dbReference>
<dbReference type="GO" id="GO:0006284">
    <property type="term" value="P:base-excision repair"/>
    <property type="evidence" value="ECO:0007669"/>
    <property type="project" value="UniProtKB-UniRule"/>
</dbReference>
<dbReference type="GO" id="GO:0035485">
    <property type="term" value="F:adenine/guanine mispair binding"/>
    <property type="evidence" value="ECO:0007669"/>
    <property type="project" value="TreeGrafter"/>
</dbReference>
<dbReference type="SMART" id="SM00478">
    <property type="entry name" value="ENDO3c"/>
    <property type="match status" value="1"/>
</dbReference>
<evidence type="ECO:0000256" key="11">
    <source>
        <dbReference type="ARBA" id="ARBA00023014"/>
    </source>
</evidence>
<evidence type="ECO:0000256" key="10">
    <source>
        <dbReference type="ARBA" id="ARBA00023004"/>
    </source>
</evidence>
<dbReference type="Pfam" id="PF00633">
    <property type="entry name" value="HHH"/>
    <property type="match status" value="1"/>
</dbReference>
<feature type="domain" description="HhH-GPD" evidence="15">
    <location>
        <begin position="40"/>
        <end position="191"/>
    </location>
</feature>
<dbReference type="Proteomes" id="UP000077552">
    <property type="component" value="Unassembled WGS sequence"/>
</dbReference>
<dbReference type="GO" id="GO:0006298">
    <property type="term" value="P:mismatch repair"/>
    <property type="evidence" value="ECO:0007669"/>
    <property type="project" value="TreeGrafter"/>
</dbReference>
<dbReference type="EC" id="3.2.2.31" evidence="4 14"/>
<dbReference type="FunFam" id="1.10.340.30:FF:000002">
    <property type="entry name" value="Adenine DNA glycosylase"/>
    <property type="match status" value="1"/>
</dbReference>
<organism evidence="16 17">
    <name type="scientific">Aequorivita soesokkakensis</name>
    <dbReference type="NCBI Taxonomy" id="1385699"/>
    <lineage>
        <taxon>Bacteria</taxon>
        <taxon>Pseudomonadati</taxon>
        <taxon>Bacteroidota</taxon>
        <taxon>Flavobacteriia</taxon>
        <taxon>Flavobacteriales</taxon>
        <taxon>Flavobacteriaceae</taxon>
        <taxon>Aequorivita</taxon>
    </lineage>
</organism>
<dbReference type="GO" id="GO:0034039">
    <property type="term" value="F:8-oxo-7,8-dihydroguanine DNA N-glycosylase activity"/>
    <property type="evidence" value="ECO:0007669"/>
    <property type="project" value="TreeGrafter"/>
</dbReference>
<dbReference type="InterPro" id="IPR015797">
    <property type="entry name" value="NUDIX_hydrolase-like_dom_sf"/>
</dbReference>
<dbReference type="CDD" id="cd03431">
    <property type="entry name" value="NUDIX_DNA_Glycosylase_C-MutY"/>
    <property type="match status" value="1"/>
</dbReference>
<dbReference type="InterPro" id="IPR000445">
    <property type="entry name" value="HhH_motif"/>
</dbReference>
<evidence type="ECO:0000256" key="4">
    <source>
        <dbReference type="ARBA" id="ARBA00012045"/>
    </source>
</evidence>
<keyword evidence="12" id="KW-0234">DNA repair</keyword>
<dbReference type="GO" id="GO:0046872">
    <property type="term" value="F:metal ion binding"/>
    <property type="evidence" value="ECO:0007669"/>
    <property type="project" value="UniProtKB-UniRule"/>
</dbReference>
<dbReference type="GO" id="GO:0032357">
    <property type="term" value="F:oxidized purine DNA binding"/>
    <property type="evidence" value="ECO:0007669"/>
    <property type="project" value="TreeGrafter"/>
</dbReference>
<dbReference type="InterPro" id="IPR044298">
    <property type="entry name" value="MIG/MutY"/>
</dbReference>
<evidence type="ECO:0000256" key="5">
    <source>
        <dbReference type="ARBA" id="ARBA00022023"/>
    </source>
</evidence>
<keyword evidence="11" id="KW-0411">Iron-sulfur</keyword>
<dbReference type="CDD" id="cd00056">
    <property type="entry name" value="ENDO3c"/>
    <property type="match status" value="1"/>
</dbReference>
<evidence type="ECO:0000256" key="1">
    <source>
        <dbReference type="ARBA" id="ARBA00000843"/>
    </source>
</evidence>
<dbReference type="STRING" id="1385699.A7A78_05375"/>
<dbReference type="EMBL" id="LXIE01000034">
    <property type="protein sequence ID" value="OAD90674.1"/>
    <property type="molecule type" value="Genomic_DNA"/>
</dbReference>
<sequence>MLKIAPYFSNKLIAWYLQNKRELPWRNTANPYHIWLSEIMLQQTRVLQGLPYYLKFVEAYPKIEDLANAPEDEVLKLWQGLGYYSRARNLHATAKMVSEEMKGAFPNNYKDLLKLKGVGDYTASAIASISFNQPEAVVDGNVYRVLSRFFGISTPINTTAGQKEFKKLAQRLIDKDQPGTFNQAIMEFGARFCVPQNPDCGNCIFNDSCVAFQQRKVSQLPMKIKSKTVKIRFFNYLVFLSENERTILQQRNGKGIWHKLYEFPLIETSEEINLSMLKKLPQFQDFSKKLNIENISLFNEKPVVHKLSHQHLNTRFWIVETSEASESTIPISEVKNYAVPVLIENFVSEFFENY</sequence>
<keyword evidence="7" id="KW-0479">Metal-binding</keyword>
<dbReference type="SUPFAM" id="SSF55811">
    <property type="entry name" value="Nudix"/>
    <property type="match status" value="1"/>
</dbReference>
<dbReference type="OrthoDB" id="9802365at2"/>
<evidence type="ECO:0000313" key="16">
    <source>
        <dbReference type="EMBL" id="OAD90674.1"/>
    </source>
</evidence>
<evidence type="ECO:0000256" key="8">
    <source>
        <dbReference type="ARBA" id="ARBA00022763"/>
    </source>
</evidence>
<dbReference type="GO" id="GO:0051539">
    <property type="term" value="F:4 iron, 4 sulfur cluster binding"/>
    <property type="evidence" value="ECO:0007669"/>
    <property type="project" value="UniProtKB-UniRule"/>
</dbReference>
<dbReference type="NCBIfam" id="TIGR01084">
    <property type="entry name" value="mutY"/>
    <property type="match status" value="1"/>
</dbReference>
<comment type="cofactor">
    <cofactor evidence="14">
        <name>[4Fe-4S] cluster</name>
        <dbReference type="ChEBI" id="CHEBI:49883"/>
    </cofactor>
    <text evidence="14">Binds 1 [4Fe-4S] cluster.</text>
</comment>
<evidence type="ECO:0000256" key="7">
    <source>
        <dbReference type="ARBA" id="ARBA00022723"/>
    </source>
</evidence>
<evidence type="ECO:0000256" key="2">
    <source>
        <dbReference type="ARBA" id="ARBA00002933"/>
    </source>
</evidence>
<evidence type="ECO:0000259" key="15">
    <source>
        <dbReference type="SMART" id="SM00478"/>
    </source>
</evidence>
<keyword evidence="10 14" id="KW-0408">Iron</keyword>
<proteinExistence type="inferred from homology"/>
<dbReference type="PANTHER" id="PTHR42944:SF1">
    <property type="entry name" value="ADENINE DNA GLYCOSYLASE"/>
    <property type="match status" value="1"/>
</dbReference>
<evidence type="ECO:0000313" key="17">
    <source>
        <dbReference type="Proteomes" id="UP000077552"/>
    </source>
</evidence>
<dbReference type="Gene3D" id="3.90.79.10">
    <property type="entry name" value="Nucleoside Triphosphate Pyrophosphohydrolase"/>
    <property type="match status" value="1"/>
</dbReference>
<dbReference type="RefSeq" id="WP_068762580.1">
    <property type="nucleotide sequence ID" value="NZ_LXIE01000034.1"/>
</dbReference>
<comment type="catalytic activity">
    <reaction evidence="1 14">
        <text>Hydrolyzes free adenine bases from 7,8-dihydro-8-oxoguanine:adenine mismatched double-stranded DNA, leaving an apurinic site.</text>
        <dbReference type="EC" id="3.2.2.31"/>
    </reaction>
</comment>
<comment type="similarity">
    <text evidence="3 14">Belongs to the Nth/MutY family.</text>
</comment>
<evidence type="ECO:0000256" key="14">
    <source>
        <dbReference type="RuleBase" id="RU365096"/>
    </source>
</evidence>
<dbReference type="AlphaFoldDB" id="A0A1A9LCH6"/>
<evidence type="ECO:0000256" key="12">
    <source>
        <dbReference type="ARBA" id="ARBA00023204"/>
    </source>
</evidence>
<name>A0A1A9LCH6_9FLAO</name>
<keyword evidence="13 14" id="KW-0326">Glycosidase</keyword>
<comment type="function">
    <text evidence="2">Adenine glycosylase active on G-A mispairs. MutY also corrects error-prone DNA synthesis past GO lesions which are due to the oxidatively damaged form of guanine: 7,8-dihydro-8-oxoguanine (8-oxo-dGTP).</text>
</comment>
<comment type="caution">
    <text evidence="16">The sequence shown here is derived from an EMBL/GenBank/DDBJ whole genome shotgun (WGS) entry which is preliminary data.</text>
</comment>
<accession>A0A1A9LCH6</accession>
<gene>
    <name evidence="16" type="ORF">A7A78_05375</name>
</gene>
<keyword evidence="9" id="KW-0378">Hydrolase</keyword>
<protein>
    <recommendedName>
        <fullName evidence="5 14">Adenine DNA glycosylase</fullName>
        <ecNumber evidence="4 14">3.2.2.31</ecNumber>
    </recommendedName>
</protein>
<evidence type="ECO:0000256" key="13">
    <source>
        <dbReference type="ARBA" id="ARBA00023295"/>
    </source>
</evidence>
<reference evidence="16 17" key="1">
    <citation type="submission" date="2016-05" db="EMBL/GenBank/DDBJ databases">
        <title>Genome sequencing of Vitellibacter soesokkakensis RSSK-12.</title>
        <authorList>
            <person name="Thevarajoo S."/>
            <person name="Selvaratnam C."/>
            <person name="Goh K.M."/>
            <person name="Chan K.-G."/>
            <person name="Chong C.S."/>
        </authorList>
    </citation>
    <scope>NUCLEOTIDE SEQUENCE [LARGE SCALE GENOMIC DNA]</scope>
    <source>
        <strain evidence="16 17">RSSK-12</strain>
    </source>
</reference>
<dbReference type="InterPro" id="IPR005760">
    <property type="entry name" value="A/G_AdeGlyc_MutY"/>
</dbReference>
<keyword evidence="6" id="KW-0004">4Fe-4S</keyword>
<dbReference type="SUPFAM" id="SSF48150">
    <property type="entry name" value="DNA-glycosylase"/>
    <property type="match status" value="1"/>
</dbReference>
<dbReference type="InterPro" id="IPR029119">
    <property type="entry name" value="MutY_C"/>
</dbReference>
<dbReference type="Gene3D" id="1.10.1670.10">
    <property type="entry name" value="Helix-hairpin-Helix base-excision DNA repair enzymes (C-terminal)"/>
    <property type="match status" value="1"/>
</dbReference>
<dbReference type="PANTHER" id="PTHR42944">
    <property type="entry name" value="ADENINE DNA GLYCOSYLASE"/>
    <property type="match status" value="1"/>
</dbReference>
<dbReference type="InterPro" id="IPR011257">
    <property type="entry name" value="DNA_glycosylase"/>
</dbReference>
<evidence type="ECO:0000256" key="6">
    <source>
        <dbReference type="ARBA" id="ARBA00022485"/>
    </source>
</evidence>
<dbReference type="InterPro" id="IPR003265">
    <property type="entry name" value="HhH-GPD_domain"/>
</dbReference>
<dbReference type="Pfam" id="PF00730">
    <property type="entry name" value="HhH-GPD"/>
    <property type="match status" value="1"/>
</dbReference>
<dbReference type="Pfam" id="PF14815">
    <property type="entry name" value="NUDIX_4"/>
    <property type="match status" value="1"/>
</dbReference>
<keyword evidence="17" id="KW-1185">Reference proteome</keyword>
<evidence type="ECO:0000256" key="9">
    <source>
        <dbReference type="ARBA" id="ARBA00022801"/>
    </source>
</evidence>
<evidence type="ECO:0000256" key="3">
    <source>
        <dbReference type="ARBA" id="ARBA00008343"/>
    </source>
</evidence>
<dbReference type="GO" id="GO:0000701">
    <property type="term" value="F:purine-specific mismatch base pair DNA N-glycosylase activity"/>
    <property type="evidence" value="ECO:0007669"/>
    <property type="project" value="UniProtKB-EC"/>
</dbReference>
<dbReference type="InterPro" id="IPR023170">
    <property type="entry name" value="HhH_base_excis_C"/>
</dbReference>